<dbReference type="PANTHER" id="PTHR42852">
    <property type="entry name" value="THIOL:DISULFIDE INTERCHANGE PROTEIN DSBE"/>
    <property type="match status" value="1"/>
</dbReference>
<dbReference type="Proteomes" id="UP000277256">
    <property type="component" value="Unassembled WGS sequence"/>
</dbReference>
<sequence>MHARGPLPVLRRGPHRPGRGREAPQGRQRGRAHPARRYRARGGRVKRLLAVLPLLLLSACGPSAAETETPRDAAAPTWSVACTPGTAPLDGVGDLELDCLGDGAATPVGAAGKPLVVVLWASWCVPCQAEAPEIEAFFQANGAQVDVLGVDTADTDDAGRWFADDFGMTFPSVADPDERVRVGIGVPALPGIALVRPDGTVAQLIVEPGVTTASLTEAAEAAFGLELA</sequence>
<evidence type="ECO:0000256" key="3">
    <source>
        <dbReference type="ARBA" id="ARBA00022968"/>
    </source>
</evidence>
<evidence type="ECO:0000313" key="8">
    <source>
        <dbReference type="EMBL" id="RRR99152.1"/>
    </source>
</evidence>
<keyword evidence="3" id="KW-0812">Transmembrane</keyword>
<dbReference type="InterPro" id="IPR017937">
    <property type="entry name" value="Thioredoxin_CS"/>
</dbReference>
<dbReference type="InterPro" id="IPR036249">
    <property type="entry name" value="Thioredoxin-like_sf"/>
</dbReference>
<organism evidence="8 9">
    <name type="scientific">Glycomyces terrestris</name>
    <dbReference type="NCBI Taxonomy" id="2493553"/>
    <lineage>
        <taxon>Bacteria</taxon>
        <taxon>Bacillati</taxon>
        <taxon>Actinomycetota</taxon>
        <taxon>Actinomycetes</taxon>
        <taxon>Glycomycetales</taxon>
        <taxon>Glycomycetaceae</taxon>
        <taxon>Glycomyces</taxon>
    </lineage>
</organism>
<keyword evidence="5" id="KW-0676">Redox-active center</keyword>
<dbReference type="AlphaFoldDB" id="A0A426UX10"/>
<dbReference type="PROSITE" id="PS00194">
    <property type="entry name" value="THIOREDOXIN_1"/>
    <property type="match status" value="1"/>
</dbReference>
<dbReference type="CDD" id="cd02966">
    <property type="entry name" value="TlpA_like_family"/>
    <property type="match status" value="1"/>
</dbReference>
<name>A0A426UX10_9ACTN</name>
<evidence type="ECO:0000313" key="9">
    <source>
        <dbReference type="Proteomes" id="UP000277256"/>
    </source>
</evidence>
<proteinExistence type="predicted"/>
<gene>
    <name evidence="8" type="ORF">EIW28_10410</name>
</gene>
<feature type="domain" description="Thioredoxin" evidence="7">
    <location>
        <begin position="69"/>
        <end position="224"/>
    </location>
</feature>
<dbReference type="EMBL" id="RSEB01000003">
    <property type="protein sequence ID" value="RRR99152.1"/>
    <property type="molecule type" value="Genomic_DNA"/>
</dbReference>
<evidence type="ECO:0000256" key="1">
    <source>
        <dbReference type="ARBA" id="ARBA00004196"/>
    </source>
</evidence>
<evidence type="ECO:0000256" key="5">
    <source>
        <dbReference type="ARBA" id="ARBA00023284"/>
    </source>
</evidence>
<dbReference type="GO" id="GO:0016491">
    <property type="term" value="F:oxidoreductase activity"/>
    <property type="evidence" value="ECO:0007669"/>
    <property type="project" value="InterPro"/>
</dbReference>
<dbReference type="GO" id="GO:0017004">
    <property type="term" value="P:cytochrome complex assembly"/>
    <property type="evidence" value="ECO:0007669"/>
    <property type="project" value="UniProtKB-KW"/>
</dbReference>
<dbReference type="Pfam" id="PF08534">
    <property type="entry name" value="Redoxin"/>
    <property type="match status" value="1"/>
</dbReference>
<evidence type="ECO:0000256" key="6">
    <source>
        <dbReference type="SAM" id="MobiDB-lite"/>
    </source>
</evidence>
<evidence type="ECO:0000256" key="4">
    <source>
        <dbReference type="ARBA" id="ARBA00023157"/>
    </source>
</evidence>
<dbReference type="Gene3D" id="3.40.30.10">
    <property type="entry name" value="Glutaredoxin"/>
    <property type="match status" value="1"/>
</dbReference>
<dbReference type="GO" id="GO:0030313">
    <property type="term" value="C:cell envelope"/>
    <property type="evidence" value="ECO:0007669"/>
    <property type="project" value="UniProtKB-SubCell"/>
</dbReference>
<feature type="region of interest" description="Disordered" evidence="6">
    <location>
        <begin position="1"/>
        <end position="38"/>
    </location>
</feature>
<dbReference type="PROSITE" id="PS51352">
    <property type="entry name" value="THIOREDOXIN_2"/>
    <property type="match status" value="1"/>
</dbReference>
<keyword evidence="4" id="KW-1015">Disulfide bond</keyword>
<accession>A0A426UX10</accession>
<evidence type="ECO:0000256" key="2">
    <source>
        <dbReference type="ARBA" id="ARBA00022748"/>
    </source>
</evidence>
<dbReference type="InterPro" id="IPR050553">
    <property type="entry name" value="Thioredoxin_ResA/DsbE_sf"/>
</dbReference>
<keyword evidence="2" id="KW-0201">Cytochrome c-type biogenesis</keyword>
<keyword evidence="9" id="KW-1185">Reference proteome</keyword>
<protein>
    <submittedName>
        <fullName evidence="8">TlpA family protein disulfide reductase</fullName>
    </submittedName>
</protein>
<dbReference type="InterPro" id="IPR013740">
    <property type="entry name" value="Redoxin"/>
</dbReference>
<dbReference type="PANTHER" id="PTHR42852:SF6">
    <property type="entry name" value="THIOL:DISULFIDE INTERCHANGE PROTEIN DSBE"/>
    <property type="match status" value="1"/>
</dbReference>
<feature type="compositionally biased region" description="Basic residues" evidence="6">
    <location>
        <begin position="28"/>
        <end position="38"/>
    </location>
</feature>
<dbReference type="SUPFAM" id="SSF52833">
    <property type="entry name" value="Thioredoxin-like"/>
    <property type="match status" value="1"/>
</dbReference>
<comment type="subcellular location">
    <subcellularLocation>
        <location evidence="1">Cell envelope</location>
    </subcellularLocation>
</comment>
<evidence type="ECO:0000259" key="7">
    <source>
        <dbReference type="PROSITE" id="PS51352"/>
    </source>
</evidence>
<keyword evidence="3" id="KW-0735">Signal-anchor</keyword>
<reference evidence="8 9" key="1">
    <citation type="submission" date="2018-12" db="EMBL/GenBank/DDBJ databases">
        <title>Glycomyces sp. YIM 121974 draft genome.</title>
        <authorList>
            <person name="Li Q."/>
        </authorList>
    </citation>
    <scope>NUCLEOTIDE SEQUENCE [LARGE SCALE GENOMIC DNA]</scope>
    <source>
        <strain evidence="8 9">YIM 121974</strain>
    </source>
</reference>
<comment type="caution">
    <text evidence="8">The sequence shown here is derived from an EMBL/GenBank/DDBJ whole genome shotgun (WGS) entry which is preliminary data.</text>
</comment>
<dbReference type="InterPro" id="IPR013766">
    <property type="entry name" value="Thioredoxin_domain"/>
</dbReference>
<feature type="compositionally biased region" description="Low complexity" evidence="6">
    <location>
        <begin position="1"/>
        <end position="11"/>
    </location>
</feature>